<evidence type="ECO:0000313" key="5">
    <source>
        <dbReference type="Proteomes" id="UP000186878"/>
    </source>
</evidence>
<keyword evidence="5" id="KW-1185">Reference proteome</keyword>
<dbReference type="STRING" id="404433.BTW07_13770"/>
<dbReference type="SMART" id="SM00028">
    <property type="entry name" value="TPR"/>
    <property type="match status" value="6"/>
</dbReference>
<dbReference type="Gene3D" id="1.25.40.10">
    <property type="entry name" value="Tetratricopeptide repeat domain"/>
    <property type="match status" value="4"/>
</dbReference>
<dbReference type="Pfam" id="PF13432">
    <property type="entry name" value="TPR_16"/>
    <property type="match status" value="1"/>
</dbReference>
<dbReference type="InterPro" id="IPR011990">
    <property type="entry name" value="TPR-like_helical_dom_sf"/>
</dbReference>
<organism evidence="4 5">
    <name type="scientific">Salinicola socius</name>
    <dbReference type="NCBI Taxonomy" id="404433"/>
    <lineage>
        <taxon>Bacteria</taxon>
        <taxon>Pseudomonadati</taxon>
        <taxon>Pseudomonadota</taxon>
        <taxon>Gammaproteobacteria</taxon>
        <taxon>Oceanospirillales</taxon>
        <taxon>Halomonadaceae</taxon>
        <taxon>Salinicola</taxon>
    </lineage>
</organism>
<sequence>MREVIAKVFSALNIMRSRNPSAYNSGLVQFRNKKWLAAEKLFLVAIDEKPDHAPSYFKLGMSEFRQKKYDLAYNHIALALEKNPTQSQWSVQLSQALNNAVSSSKKPSWEKEKLLRSHLAEYPENDIELRKQLVNLLKKQGKWWQEQEQLEVLVSRDDSSADLYFRLGEISEVKDAREAAFRYFEKAIHINDSQGITSSADWYYRAGYLLQCTGVKSQDDNGQNFYYDKAIALDDALDAKRYGVGVFHQQRALWKAARDAYLDQLLNHPTDGELHYCAGLAYDHCNQWEEAARHYQIGLAISGGLPKWHYKLAYVLEMQEKWDSAIDAYRYAILMHSKPPAQWRHRLGSVLKKVGRYQEAIETHISTQEKPGIDLHGELVDGSLRAYKKSVSASAVHLLEEESRKHPDEASSWYSLGKIYEKAEQWGAAVDVYQKAIDRKSTKSAGWYQRLAYSLYSSGQTEKALSVFDTINDDLLLSTIHKKEVNVVLSDLAYAQGVYRFWFKLSFKHPVLAVDVHSLVIDQREAYAEAATNFNFLPTIHYQSKNEVYYSFDVDLRDIELAFLYHDYSISMTLFAENGCRYDVKRKTNTVIEDVKDKLREYPLTFSFSQDQYIVYPYLTASQKSVSFIKRHYNQFDDARYRELELQAIEEYKDNMESLKAKKVWLIFEKFSNTAQDNAYYFFLDIVKKRDNVYYIIDKDSPDRKNLSEYKDRVVNFMSKEHMLLLLSCELMISSETRGHAYAWRRVFGPFREAVFNKPYVFLQHGVTAMKKNDINLAKTSHICAADRFVVTCEFERNVILRDNFGYLASELIVAPFPRWHTFVDQSEKFDEIFLMPTWRNWLEGLEDEEFRATEYFKEYTSLLSSLKLAEVLDRYKVKLNFYLHPKIIEQLKHFEVVSDHVNLIQFGQASVRDLLMRAKLLITDYSSVAWDFYYLKKPVLFFQFDVEKYLTFHGSHIDFDTELPGPRVFGGQSLIASVDAALKDYRSEKHHAGEIGQRLFGAMSEENGSEIIFRNLEIFTKSLH</sequence>
<proteinExistence type="predicted"/>
<accession>A0A1Q8SQF5</accession>
<evidence type="ECO:0000313" key="4">
    <source>
        <dbReference type="EMBL" id="OLO03649.1"/>
    </source>
</evidence>
<dbReference type="SUPFAM" id="SSF53756">
    <property type="entry name" value="UDP-Glycosyltransferase/glycogen phosphorylase"/>
    <property type="match status" value="1"/>
</dbReference>
<feature type="repeat" description="TPR" evidence="3">
    <location>
        <begin position="53"/>
        <end position="86"/>
    </location>
</feature>
<evidence type="ECO:0000256" key="2">
    <source>
        <dbReference type="ARBA" id="ARBA00022803"/>
    </source>
</evidence>
<dbReference type="SUPFAM" id="SSF48452">
    <property type="entry name" value="TPR-like"/>
    <property type="match status" value="2"/>
</dbReference>
<gene>
    <name evidence="4" type="ORF">BTW07_13770</name>
</gene>
<dbReference type="Pfam" id="PF04464">
    <property type="entry name" value="Glyphos_transf"/>
    <property type="match status" value="1"/>
</dbReference>
<feature type="repeat" description="TPR" evidence="3">
    <location>
        <begin position="161"/>
        <end position="194"/>
    </location>
</feature>
<evidence type="ECO:0000256" key="3">
    <source>
        <dbReference type="PROSITE-ProRule" id="PRU00339"/>
    </source>
</evidence>
<evidence type="ECO:0000256" key="1">
    <source>
        <dbReference type="ARBA" id="ARBA00022737"/>
    </source>
</evidence>
<dbReference type="InterPro" id="IPR007554">
    <property type="entry name" value="Glycerophosphate_synth"/>
</dbReference>
<feature type="repeat" description="TPR" evidence="3">
    <location>
        <begin position="410"/>
        <end position="443"/>
    </location>
</feature>
<reference evidence="4 5" key="1">
    <citation type="submission" date="2016-12" db="EMBL/GenBank/DDBJ databases">
        <title>Draft genome sequences of strains Salinicola socius SMB35, Salinicola sp. MH3R3-1 and Chromohalobacter sp. SMB17 from the Verkhnekamsk potash mining region of Russia.</title>
        <authorList>
            <person name="Mavrodi D.V."/>
            <person name="Olsson B.E."/>
            <person name="Korsakova E.S."/>
            <person name="Pyankova A."/>
            <person name="Mavrodi O.V."/>
            <person name="Plotnikova E.G."/>
        </authorList>
    </citation>
    <scope>NUCLEOTIDE SEQUENCE [LARGE SCALE GENOMIC DNA]</scope>
    <source>
        <strain evidence="4 5">SMB35</strain>
    </source>
</reference>
<dbReference type="OrthoDB" id="9802649at2"/>
<dbReference type="AlphaFoldDB" id="A0A1Q8SQF5"/>
<dbReference type="InterPro" id="IPR051685">
    <property type="entry name" value="Ycf3/AcsC/BcsC/TPR_MFPF"/>
</dbReference>
<dbReference type="EMBL" id="MSDO01000020">
    <property type="protein sequence ID" value="OLO03649.1"/>
    <property type="molecule type" value="Genomic_DNA"/>
</dbReference>
<dbReference type="GO" id="GO:0016020">
    <property type="term" value="C:membrane"/>
    <property type="evidence" value="ECO:0007669"/>
    <property type="project" value="InterPro"/>
</dbReference>
<dbReference type="InterPro" id="IPR043148">
    <property type="entry name" value="TagF_C"/>
</dbReference>
<name>A0A1Q8SQF5_9GAMM</name>
<dbReference type="GO" id="GO:0047355">
    <property type="term" value="F:CDP-glycerol glycerophosphotransferase activity"/>
    <property type="evidence" value="ECO:0007669"/>
    <property type="project" value="InterPro"/>
</dbReference>
<dbReference type="InterPro" id="IPR019734">
    <property type="entry name" value="TPR_rpt"/>
</dbReference>
<dbReference type="RefSeq" id="WP_075570749.1">
    <property type="nucleotide sequence ID" value="NZ_MSDO01000020.1"/>
</dbReference>
<protein>
    <submittedName>
        <fullName evidence="4">Uncharacterized protein</fullName>
    </submittedName>
</protein>
<dbReference type="Gene3D" id="3.40.50.12580">
    <property type="match status" value="1"/>
</dbReference>
<dbReference type="PROSITE" id="PS50005">
    <property type="entry name" value="TPR"/>
    <property type="match status" value="3"/>
</dbReference>
<keyword evidence="1" id="KW-0677">Repeat</keyword>
<dbReference type="Proteomes" id="UP000186878">
    <property type="component" value="Unassembled WGS sequence"/>
</dbReference>
<dbReference type="PANTHER" id="PTHR44943">
    <property type="entry name" value="CELLULOSE SYNTHASE OPERON PROTEIN C"/>
    <property type="match status" value="1"/>
</dbReference>
<dbReference type="PANTHER" id="PTHR44943:SF8">
    <property type="entry name" value="TPR REPEAT-CONTAINING PROTEIN MJ0263"/>
    <property type="match status" value="1"/>
</dbReference>
<keyword evidence="2 3" id="KW-0802">TPR repeat</keyword>
<comment type="caution">
    <text evidence="4">The sequence shown here is derived from an EMBL/GenBank/DDBJ whole genome shotgun (WGS) entry which is preliminary data.</text>
</comment>